<accession>A0A2P2NE12</accession>
<reference evidence="1" key="1">
    <citation type="submission" date="2018-02" db="EMBL/GenBank/DDBJ databases">
        <title>Rhizophora mucronata_Transcriptome.</title>
        <authorList>
            <person name="Meera S.P."/>
            <person name="Sreeshan A."/>
            <person name="Augustine A."/>
        </authorList>
    </citation>
    <scope>NUCLEOTIDE SEQUENCE</scope>
    <source>
        <tissue evidence="1">Leaf</tissue>
    </source>
</reference>
<name>A0A2P2NE12_RHIMU</name>
<dbReference type="AlphaFoldDB" id="A0A2P2NE12"/>
<evidence type="ECO:0000313" key="1">
    <source>
        <dbReference type="EMBL" id="MBX40731.1"/>
    </source>
</evidence>
<organism evidence="1">
    <name type="scientific">Rhizophora mucronata</name>
    <name type="common">Asiatic mangrove</name>
    <dbReference type="NCBI Taxonomy" id="61149"/>
    <lineage>
        <taxon>Eukaryota</taxon>
        <taxon>Viridiplantae</taxon>
        <taxon>Streptophyta</taxon>
        <taxon>Embryophyta</taxon>
        <taxon>Tracheophyta</taxon>
        <taxon>Spermatophyta</taxon>
        <taxon>Magnoliopsida</taxon>
        <taxon>eudicotyledons</taxon>
        <taxon>Gunneridae</taxon>
        <taxon>Pentapetalae</taxon>
        <taxon>rosids</taxon>
        <taxon>fabids</taxon>
        <taxon>Malpighiales</taxon>
        <taxon>Rhizophoraceae</taxon>
        <taxon>Rhizophora</taxon>
    </lineage>
</organism>
<proteinExistence type="predicted"/>
<dbReference type="EMBL" id="GGEC01060247">
    <property type="protein sequence ID" value="MBX40731.1"/>
    <property type="molecule type" value="Transcribed_RNA"/>
</dbReference>
<protein>
    <submittedName>
        <fullName evidence="1">Uncharacterized protein</fullName>
    </submittedName>
</protein>
<sequence length="27" mass="3115">MKESLQLLTKECIHIQLRSLQTTLSIS</sequence>